<dbReference type="EMBL" id="MN739436">
    <property type="protein sequence ID" value="QHT04709.1"/>
    <property type="molecule type" value="Genomic_DNA"/>
</dbReference>
<proteinExistence type="predicted"/>
<dbReference type="PANTHER" id="PTHR40743:SF1">
    <property type="entry name" value="POSSIBLE GLYCOSYLTRANSFERASE"/>
    <property type="match status" value="1"/>
</dbReference>
<dbReference type="PANTHER" id="PTHR40743">
    <property type="entry name" value="NUCLEOTIDE-DIPHOSPHO-SUGAR TRANSFERASE CONTAINING PROTEIN"/>
    <property type="match status" value="1"/>
</dbReference>
<reference evidence="1" key="1">
    <citation type="journal article" date="2020" name="Nature">
        <title>Giant virus diversity and host interactions through global metagenomics.</title>
        <authorList>
            <person name="Schulz F."/>
            <person name="Roux S."/>
            <person name="Paez-Espino D."/>
            <person name="Jungbluth S."/>
            <person name="Walsh D.A."/>
            <person name="Denef V.J."/>
            <person name="McMahon K.D."/>
            <person name="Konstantinidis K.T."/>
            <person name="Eloe-Fadrosh E.A."/>
            <person name="Kyrpides N.C."/>
            <person name="Woyke T."/>
        </authorList>
    </citation>
    <scope>NUCLEOTIDE SEQUENCE</scope>
    <source>
        <strain evidence="1">GVMAG-M-3300021343-4</strain>
    </source>
</reference>
<evidence type="ECO:0000313" key="1">
    <source>
        <dbReference type="EMBL" id="QHT04709.1"/>
    </source>
</evidence>
<dbReference type="AlphaFoldDB" id="A0A6C0CM00"/>
<sequence length="275" mass="31889">MVLAKHSVKCSIKSVSHPKPKPKIHLIVQYYNEKNPDRLRELETCLDKNLNNPYVGMVHNLLEPGVIVPEKYEKHPKFKTHEVEWVKGRMTYLDAFKFANAHLKGCVVGVINLDIYLVGDAWAAAGDEVNVNRVMCLSRHEVNLAGRVWCDSEFMRGWAQDAWIFKSPIRVSDAMDFSVGNCPGCDNLIAGLLRRLDYDIINDAYKYKIYHLDRCRKTQSNKPVFTKSTDWRASEQKHLYFLACPKFNYRDYSAKSRKRIRGANQCWKDPKTHTH</sequence>
<organism evidence="1">
    <name type="scientific">viral metagenome</name>
    <dbReference type="NCBI Taxonomy" id="1070528"/>
    <lineage>
        <taxon>unclassified sequences</taxon>
        <taxon>metagenomes</taxon>
        <taxon>organismal metagenomes</taxon>
    </lineage>
</organism>
<evidence type="ECO:0008006" key="2">
    <source>
        <dbReference type="Google" id="ProtNLM"/>
    </source>
</evidence>
<name>A0A6C0CM00_9ZZZZ</name>
<accession>A0A6C0CM00</accession>
<protein>
    <recommendedName>
        <fullName evidence="2">Glycosyltransferase</fullName>
    </recommendedName>
</protein>